<evidence type="ECO:0000313" key="3">
    <source>
        <dbReference type="Proteomes" id="UP000324222"/>
    </source>
</evidence>
<feature type="region of interest" description="Disordered" evidence="1">
    <location>
        <begin position="1"/>
        <end position="76"/>
    </location>
</feature>
<evidence type="ECO:0000256" key="1">
    <source>
        <dbReference type="SAM" id="MobiDB-lite"/>
    </source>
</evidence>
<feature type="compositionally biased region" description="Low complexity" evidence="1">
    <location>
        <begin position="50"/>
        <end position="69"/>
    </location>
</feature>
<dbReference type="EMBL" id="VSRR010004292">
    <property type="protein sequence ID" value="MPC39210.1"/>
    <property type="molecule type" value="Genomic_DNA"/>
</dbReference>
<dbReference type="AlphaFoldDB" id="A0A5B7EW13"/>
<organism evidence="2 3">
    <name type="scientific">Portunus trituberculatus</name>
    <name type="common">Swimming crab</name>
    <name type="synonym">Neptunus trituberculatus</name>
    <dbReference type="NCBI Taxonomy" id="210409"/>
    <lineage>
        <taxon>Eukaryota</taxon>
        <taxon>Metazoa</taxon>
        <taxon>Ecdysozoa</taxon>
        <taxon>Arthropoda</taxon>
        <taxon>Crustacea</taxon>
        <taxon>Multicrustacea</taxon>
        <taxon>Malacostraca</taxon>
        <taxon>Eumalacostraca</taxon>
        <taxon>Eucarida</taxon>
        <taxon>Decapoda</taxon>
        <taxon>Pleocyemata</taxon>
        <taxon>Brachyura</taxon>
        <taxon>Eubrachyura</taxon>
        <taxon>Portunoidea</taxon>
        <taxon>Portunidae</taxon>
        <taxon>Portuninae</taxon>
        <taxon>Portunus</taxon>
    </lineage>
</organism>
<keyword evidence="3" id="KW-1185">Reference proteome</keyword>
<protein>
    <submittedName>
        <fullName evidence="2">Uncharacterized protein</fullName>
    </submittedName>
</protein>
<dbReference type="Proteomes" id="UP000324222">
    <property type="component" value="Unassembled WGS sequence"/>
</dbReference>
<sequence length="418" mass="44091">MSARHGAAWGTRAGRSMVSMKESRQSSQSNVAGGRSWQAGVGGVANLRGAPSSSSSPSVASRSKSVPRACRSRDRSGVCQGGRLFLSGRRSNEVTPQQRLVPLEFGIKGREVLLLLLLLVTQGGAIPGQPEGGAVLKHASTLRRVRKVQGRRGGRGAGRGARCPADLLGHVPQASTQQALPHFANGGGGGGRRVAHCLADPAAACPRYAAQRVASAVSRGQRRREGTEILLLWAVFVVWVLEAVQDLEPLRLLTVGAPLLLRQKLPPAAQLLGNLCVVHVGGLGDDLPPLQLRPHHEGVHGPLHVARQIDFTDVREDKESADTLIKTTNVPDLTCVASEYGVGEASSTSSDPNTREEVASSTHPRGNMLGSSPELPHSFIRPGTDGRVAPGRVRECMCARAGGRGVSASRVNSQQVRV</sequence>
<name>A0A5B7EW13_PORTR</name>
<feature type="region of interest" description="Disordered" evidence="1">
    <location>
        <begin position="342"/>
        <end position="383"/>
    </location>
</feature>
<comment type="caution">
    <text evidence="2">The sequence shown here is derived from an EMBL/GenBank/DDBJ whole genome shotgun (WGS) entry which is preliminary data.</text>
</comment>
<reference evidence="2 3" key="1">
    <citation type="submission" date="2019-05" db="EMBL/GenBank/DDBJ databases">
        <title>Another draft genome of Portunus trituberculatus and its Hox gene families provides insights of decapod evolution.</title>
        <authorList>
            <person name="Jeong J.-H."/>
            <person name="Song I."/>
            <person name="Kim S."/>
            <person name="Choi T."/>
            <person name="Kim D."/>
            <person name="Ryu S."/>
            <person name="Kim W."/>
        </authorList>
    </citation>
    <scope>NUCLEOTIDE SEQUENCE [LARGE SCALE GENOMIC DNA]</scope>
    <source>
        <tissue evidence="2">Muscle</tissue>
    </source>
</reference>
<gene>
    <name evidence="2" type="ORF">E2C01_032736</name>
</gene>
<evidence type="ECO:0000313" key="2">
    <source>
        <dbReference type="EMBL" id="MPC39210.1"/>
    </source>
</evidence>
<proteinExistence type="predicted"/>
<accession>A0A5B7EW13</accession>